<organism evidence="2 3">
    <name type="scientific">Gracilibacillus xinjiangensis</name>
    <dbReference type="NCBI Taxonomy" id="1193282"/>
    <lineage>
        <taxon>Bacteria</taxon>
        <taxon>Bacillati</taxon>
        <taxon>Bacillota</taxon>
        <taxon>Bacilli</taxon>
        <taxon>Bacillales</taxon>
        <taxon>Bacillaceae</taxon>
        <taxon>Gracilibacillus</taxon>
    </lineage>
</organism>
<feature type="transmembrane region" description="Helical" evidence="1">
    <location>
        <begin position="90"/>
        <end position="110"/>
    </location>
</feature>
<gene>
    <name evidence="2" type="ORF">ACFOY7_09865</name>
</gene>
<evidence type="ECO:0008006" key="4">
    <source>
        <dbReference type="Google" id="ProtNLM"/>
    </source>
</evidence>
<keyword evidence="1" id="KW-1133">Transmembrane helix</keyword>
<dbReference type="RefSeq" id="WP_390251871.1">
    <property type="nucleotide sequence ID" value="NZ_JBHSDT010000004.1"/>
</dbReference>
<feature type="transmembrane region" description="Helical" evidence="1">
    <location>
        <begin position="62"/>
        <end position="83"/>
    </location>
</feature>
<keyword evidence="3" id="KW-1185">Reference proteome</keyword>
<dbReference type="EMBL" id="JBHSDT010000004">
    <property type="protein sequence ID" value="MFC4403385.1"/>
    <property type="molecule type" value="Genomic_DNA"/>
</dbReference>
<feature type="transmembrane region" description="Helical" evidence="1">
    <location>
        <begin position="36"/>
        <end position="56"/>
    </location>
</feature>
<proteinExistence type="predicted"/>
<comment type="caution">
    <text evidence="2">The sequence shown here is derived from an EMBL/GenBank/DDBJ whole genome shotgun (WGS) entry which is preliminary data.</text>
</comment>
<name>A0ABV8WU39_9BACI</name>
<keyword evidence="1" id="KW-0812">Transmembrane</keyword>
<feature type="transmembrane region" description="Helical" evidence="1">
    <location>
        <begin position="6"/>
        <end position="24"/>
    </location>
</feature>
<evidence type="ECO:0000313" key="2">
    <source>
        <dbReference type="EMBL" id="MFC4403385.1"/>
    </source>
</evidence>
<feature type="transmembrane region" description="Helical" evidence="1">
    <location>
        <begin position="130"/>
        <end position="148"/>
    </location>
</feature>
<evidence type="ECO:0000313" key="3">
    <source>
        <dbReference type="Proteomes" id="UP001595882"/>
    </source>
</evidence>
<dbReference type="Proteomes" id="UP001595882">
    <property type="component" value="Unassembled WGS sequence"/>
</dbReference>
<sequence length="154" mass="17146">MLIFLLTMLLINSLIGIWLFTGMFKKRKVFDDRFGMIMAACSGGIISFSISLQLAFLLPLSFSYISLINVIIGGSIGILFGSLVKFQSLLSGYFQGFIGAIMGTMLSAVTQDPSLCNLPIYYEESILHNMYYFSVFGTTLTMLTAYLIKYSMKV</sequence>
<reference evidence="3" key="1">
    <citation type="journal article" date="2019" name="Int. J. Syst. Evol. Microbiol.">
        <title>The Global Catalogue of Microorganisms (GCM) 10K type strain sequencing project: providing services to taxonomists for standard genome sequencing and annotation.</title>
        <authorList>
            <consortium name="The Broad Institute Genomics Platform"/>
            <consortium name="The Broad Institute Genome Sequencing Center for Infectious Disease"/>
            <person name="Wu L."/>
            <person name="Ma J."/>
        </authorList>
    </citation>
    <scope>NUCLEOTIDE SEQUENCE [LARGE SCALE GENOMIC DNA]</scope>
    <source>
        <strain evidence="3">CCUG 37865</strain>
    </source>
</reference>
<protein>
    <recommendedName>
        <fullName evidence="4">MnxB</fullName>
    </recommendedName>
</protein>
<accession>A0ABV8WU39</accession>
<keyword evidence="1" id="KW-0472">Membrane</keyword>
<evidence type="ECO:0000256" key="1">
    <source>
        <dbReference type="SAM" id="Phobius"/>
    </source>
</evidence>